<feature type="transmembrane region" description="Helical" evidence="6">
    <location>
        <begin position="20"/>
        <end position="38"/>
    </location>
</feature>
<comment type="subcellular location">
    <subcellularLocation>
        <location evidence="1">Membrane</location>
        <topology evidence="1">Multi-pass membrane protein</topology>
    </subcellularLocation>
</comment>
<dbReference type="GO" id="GO:0005783">
    <property type="term" value="C:endoplasmic reticulum"/>
    <property type="evidence" value="ECO:0007669"/>
    <property type="project" value="TreeGrafter"/>
</dbReference>
<dbReference type="GO" id="GO:0016409">
    <property type="term" value="F:palmitoyltransferase activity"/>
    <property type="evidence" value="ECO:0007669"/>
    <property type="project" value="TreeGrafter"/>
</dbReference>
<keyword evidence="4 6" id="KW-0472">Membrane</keyword>
<keyword evidence="8" id="KW-1185">Reference proteome</keyword>
<sequence>MLTFQENMVQDILPKWERWAYWVTGIYGVYYCWWRVFIEGDALRKRHLHFGLRKNWSFLDRSYDFSDNDWLQWMIDLKVHLMLCLIHIATSQICRLLRLSLSVRLCGLLLCDLSCLCVIFGYKVVVFFLFKVLLVYLISQLGSVAGIWIVLGADIITLTLSGFMRAQSLFLELSKQSQFYPAIGFLFIKLISFGVDNAQIVRKNLQNQTTDVPSGTTLTEKKITSTDDITQSNETPMTGNTKSSLLHLLESLVYLFYLPSFIYGPLIMFEDFRLQIKASFAAAEPSPTFLPKNCINILKHLMRLVFWMLFMEFSLHYLYFNAIAYNSALKKLSFCAVGGIVHLLGQFFTIKYVVFYGFGGQLGRFDGINPYPEPRCINVLSCYIDVWKNFDTGLHKFLKTYLYIPVGGSRHGLIRQIASLAVSFLFIFLWHGGTGRLFIWSFGNFLVCSIEQLGRTAERSPIGQRLVSVISPAMQLRMKCLLLAFSYITYSLQAFFFFFHGYEARIMCQRLVVTSTWLQFGCFVGVIYACIHNAKFMDCKLGKRKKFS</sequence>
<feature type="transmembrane region" description="Helical" evidence="6">
    <location>
        <begin position="511"/>
        <end position="531"/>
    </location>
</feature>
<comment type="similarity">
    <text evidence="5">Belongs to the membrane-bound acyltransferase family. HHAT subfamily.</text>
</comment>
<comment type="caution">
    <text evidence="7">The sequence shown here is derived from an EMBL/GenBank/DDBJ whole genome shotgun (WGS) entry which is preliminary data.</text>
</comment>
<reference evidence="7 8" key="1">
    <citation type="journal article" date="2021" name="Elife">
        <title>Chloroplast acquisition without the gene transfer in kleptoplastic sea slugs, Plakobranchus ocellatus.</title>
        <authorList>
            <person name="Maeda T."/>
            <person name="Takahashi S."/>
            <person name="Yoshida T."/>
            <person name="Shimamura S."/>
            <person name="Takaki Y."/>
            <person name="Nagai Y."/>
            <person name="Toyoda A."/>
            <person name="Suzuki Y."/>
            <person name="Arimoto A."/>
            <person name="Ishii H."/>
            <person name="Satoh N."/>
            <person name="Nishiyama T."/>
            <person name="Hasebe M."/>
            <person name="Maruyama T."/>
            <person name="Minagawa J."/>
            <person name="Obokata J."/>
            <person name="Shigenobu S."/>
        </authorList>
    </citation>
    <scope>NUCLEOTIDE SEQUENCE [LARGE SCALE GENOMIC DNA]</scope>
</reference>
<dbReference type="Proteomes" id="UP000735302">
    <property type="component" value="Unassembled WGS sequence"/>
</dbReference>
<feature type="transmembrane region" description="Helical" evidence="6">
    <location>
        <begin position="178"/>
        <end position="195"/>
    </location>
</feature>
<feature type="transmembrane region" description="Helical" evidence="6">
    <location>
        <begin position="105"/>
        <end position="138"/>
    </location>
</feature>
<name>A0AAV4AM97_9GAST</name>
<dbReference type="Pfam" id="PF03062">
    <property type="entry name" value="MBOAT"/>
    <property type="match status" value="1"/>
</dbReference>
<feature type="transmembrane region" description="Helical" evidence="6">
    <location>
        <begin position="251"/>
        <end position="269"/>
    </location>
</feature>
<evidence type="ECO:0000256" key="2">
    <source>
        <dbReference type="ARBA" id="ARBA00022692"/>
    </source>
</evidence>
<dbReference type="InterPro" id="IPR004299">
    <property type="entry name" value="MBOAT_fam"/>
</dbReference>
<dbReference type="AlphaFoldDB" id="A0AAV4AM97"/>
<feature type="transmembrane region" description="Helical" evidence="6">
    <location>
        <begin position="331"/>
        <end position="354"/>
    </location>
</feature>
<proteinExistence type="inferred from homology"/>
<evidence type="ECO:0000313" key="8">
    <source>
        <dbReference type="Proteomes" id="UP000735302"/>
    </source>
</evidence>
<feature type="transmembrane region" description="Helical" evidence="6">
    <location>
        <begin position="480"/>
        <end position="499"/>
    </location>
</feature>
<organism evidence="7 8">
    <name type="scientific">Plakobranchus ocellatus</name>
    <dbReference type="NCBI Taxonomy" id="259542"/>
    <lineage>
        <taxon>Eukaryota</taxon>
        <taxon>Metazoa</taxon>
        <taxon>Spiralia</taxon>
        <taxon>Lophotrochozoa</taxon>
        <taxon>Mollusca</taxon>
        <taxon>Gastropoda</taxon>
        <taxon>Heterobranchia</taxon>
        <taxon>Euthyneura</taxon>
        <taxon>Panpulmonata</taxon>
        <taxon>Sacoglossa</taxon>
        <taxon>Placobranchoidea</taxon>
        <taxon>Plakobranchidae</taxon>
        <taxon>Plakobranchus</taxon>
    </lineage>
</organism>
<evidence type="ECO:0000313" key="7">
    <source>
        <dbReference type="EMBL" id="GFO08052.1"/>
    </source>
</evidence>
<dbReference type="PANTHER" id="PTHR13285:SF18">
    <property type="entry name" value="PROTEIN-CYSTEINE N-PALMITOYLTRANSFERASE RASP"/>
    <property type="match status" value="1"/>
</dbReference>
<evidence type="ECO:0000256" key="5">
    <source>
        <dbReference type="ARBA" id="ARBA00038268"/>
    </source>
</evidence>
<dbReference type="PANTHER" id="PTHR13285">
    <property type="entry name" value="ACYLTRANSFERASE"/>
    <property type="match status" value="1"/>
</dbReference>
<feature type="transmembrane region" description="Helical" evidence="6">
    <location>
        <begin position="301"/>
        <end position="319"/>
    </location>
</feature>
<protein>
    <submittedName>
        <fullName evidence="7">Protein-cysteine n-palmitoyltransferase hhat-like</fullName>
    </submittedName>
</protein>
<keyword evidence="2 6" id="KW-0812">Transmembrane</keyword>
<feature type="transmembrane region" description="Helical" evidence="6">
    <location>
        <begin position="144"/>
        <end position="166"/>
    </location>
</feature>
<gene>
    <name evidence="7" type="ORF">PoB_003455700</name>
</gene>
<dbReference type="InterPro" id="IPR051085">
    <property type="entry name" value="MB_O-acyltransferase"/>
</dbReference>
<feature type="transmembrane region" description="Helical" evidence="6">
    <location>
        <begin position="413"/>
        <end position="431"/>
    </location>
</feature>
<accession>A0AAV4AM97</accession>
<evidence type="ECO:0000256" key="4">
    <source>
        <dbReference type="ARBA" id="ARBA00023136"/>
    </source>
</evidence>
<dbReference type="EMBL" id="BLXT01003938">
    <property type="protein sequence ID" value="GFO08052.1"/>
    <property type="molecule type" value="Genomic_DNA"/>
</dbReference>
<evidence type="ECO:0000256" key="3">
    <source>
        <dbReference type="ARBA" id="ARBA00022989"/>
    </source>
</evidence>
<evidence type="ECO:0000256" key="6">
    <source>
        <dbReference type="SAM" id="Phobius"/>
    </source>
</evidence>
<evidence type="ECO:0000256" key="1">
    <source>
        <dbReference type="ARBA" id="ARBA00004141"/>
    </source>
</evidence>
<dbReference type="GO" id="GO:0016020">
    <property type="term" value="C:membrane"/>
    <property type="evidence" value="ECO:0007669"/>
    <property type="project" value="UniProtKB-SubCell"/>
</dbReference>
<keyword evidence="3 6" id="KW-1133">Transmembrane helix</keyword>